<evidence type="ECO:0000313" key="3">
    <source>
        <dbReference type="Proteomes" id="UP000245771"/>
    </source>
</evidence>
<organism evidence="2 3">
    <name type="scientific">Meira miltonrushii</name>
    <dbReference type="NCBI Taxonomy" id="1280837"/>
    <lineage>
        <taxon>Eukaryota</taxon>
        <taxon>Fungi</taxon>
        <taxon>Dikarya</taxon>
        <taxon>Basidiomycota</taxon>
        <taxon>Ustilaginomycotina</taxon>
        <taxon>Exobasidiomycetes</taxon>
        <taxon>Exobasidiales</taxon>
        <taxon>Brachybasidiaceae</taxon>
        <taxon>Meira</taxon>
    </lineage>
</organism>
<dbReference type="RefSeq" id="XP_025358125.1">
    <property type="nucleotide sequence ID" value="XM_025501988.1"/>
</dbReference>
<feature type="compositionally biased region" description="Polar residues" evidence="1">
    <location>
        <begin position="158"/>
        <end position="191"/>
    </location>
</feature>
<sequence length="247" mass="26003">MTSTTSSSQRKGSTASNHTTSISEDGQKDINRQTFTPFGASFPSRRSSTPAASFIPPRFWQAAGYTQNASSQNEQTTASPPTPQQTPFLQRASTSSATLTSGNKLQQSNSHSGETHQHSSGSPMQQHGFMGLPRRTSFGTVLGGNRLTAFTALGMGSGANQGNNPNRTSQPSNTSTDSVNSVGLKSKSSFGTLPGLQESAISTSTDSTPAPSMPSSPVQKPQKTRTVYLPGPDGICVESRSRRRSEA</sequence>
<evidence type="ECO:0000256" key="1">
    <source>
        <dbReference type="SAM" id="MobiDB-lite"/>
    </source>
</evidence>
<evidence type="ECO:0000313" key="2">
    <source>
        <dbReference type="EMBL" id="PWN37823.1"/>
    </source>
</evidence>
<feature type="compositionally biased region" description="Polar residues" evidence="1">
    <location>
        <begin position="91"/>
        <end position="125"/>
    </location>
</feature>
<accession>A0A316VN38</accession>
<gene>
    <name evidence="2" type="ORF">FA14DRAFT_19570</name>
</gene>
<dbReference type="GeneID" id="37023769"/>
<dbReference type="EMBL" id="KZ819602">
    <property type="protein sequence ID" value="PWN37823.1"/>
    <property type="molecule type" value="Genomic_DNA"/>
</dbReference>
<dbReference type="AlphaFoldDB" id="A0A316VN38"/>
<feature type="region of interest" description="Disordered" evidence="1">
    <location>
        <begin position="153"/>
        <end position="247"/>
    </location>
</feature>
<dbReference type="Proteomes" id="UP000245771">
    <property type="component" value="Unassembled WGS sequence"/>
</dbReference>
<feature type="compositionally biased region" description="Polar residues" evidence="1">
    <location>
        <begin position="1"/>
        <end position="24"/>
    </location>
</feature>
<feature type="compositionally biased region" description="Polar residues" evidence="1">
    <location>
        <begin position="199"/>
        <end position="225"/>
    </location>
</feature>
<reference evidence="2 3" key="1">
    <citation type="journal article" date="2018" name="Mol. Biol. Evol.">
        <title>Broad Genomic Sampling Reveals a Smut Pathogenic Ancestry of the Fungal Clade Ustilaginomycotina.</title>
        <authorList>
            <person name="Kijpornyongpan T."/>
            <person name="Mondo S.J."/>
            <person name="Barry K."/>
            <person name="Sandor L."/>
            <person name="Lee J."/>
            <person name="Lipzen A."/>
            <person name="Pangilinan J."/>
            <person name="LaButti K."/>
            <person name="Hainaut M."/>
            <person name="Henrissat B."/>
            <person name="Grigoriev I.V."/>
            <person name="Spatafora J.W."/>
            <person name="Aime M.C."/>
        </authorList>
    </citation>
    <scope>NUCLEOTIDE SEQUENCE [LARGE SCALE GENOMIC DNA]</scope>
    <source>
        <strain evidence="2 3">MCA 3882</strain>
    </source>
</reference>
<dbReference type="InParanoid" id="A0A316VN38"/>
<protein>
    <submittedName>
        <fullName evidence="2">Uncharacterized protein</fullName>
    </submittedName>
</protein>
<dbReference type="OrthoDB" id="3357493at2759"/>
<proteinExistence type="predicted"/>
<feature type="region of interest" description="Disordered" evidence="1">
    <location>
        <begin position="1"/>
        <end position="141"/>
    </location>
</feature>
<feature type="compositionally biased region" description="Polar residues" evidence="1">
    <location>
        <begin position="64"/>
        <end position="74"/>
    </location>
</feature>
<keyword evidence="3" id="KW-1185">Reference proteome</keyword>
<name>A0A316VN38_9BASI</name>